<dbReference type="Proteomes" id="UP001334501">
    <property type="component" value="Unassembled WGS sequence"/>
</dbReference>
<feature type="transmembrane region" description="Helical" evidence="1">
    <location>
        <begin position="57"/>
        <end position="79"/>
    </location>
</feature>
<feature type="transmembrane region" description="Helical" evidence="1">
    <location>
        <begin position="34"/>
        <end position="50"/>
    </location>
</feature>
<feature type="transmembrane region" description="Helical" evidence="1">
    <location>
        <begin position="9"/>
        <end position="28"/>
    </location>
</feature>
<keyword evidence="3" id="KW-1185">Reference proteome</keyword>
<evidence type="ECO:0000313" key="3">
    <source>
        <dbReference type="Proteomes" id="UP001334501"/>
    </source>
</evidence>
<evidence type="ECO:0000313" key="2">
    <source>
        <dbReference type="EMBL" id="MEG3158222.1"/>
    </source>
</evidence>
<proteinExistence type="predicted"/>
<organism evidence="2 3">
    <name type="scientific">Lysobacter zhanggongensis</name>
    <dbReference type="NCBI Taxonomy" id="1774951"/>
    <lineage>
        <taxon>Bacteria</taxon>
        <taxon>Pseudomonadati</taxon>
        <taxon>Pseudomonadota</taxon>
        <taxon>Gammaproteobacteria</taxon>
        <taxon>Lysobacterales</taxon>
        <taxon>Lysobacteraceae</taxon>
        <taxon>Lysobacter</taxon>
    </lineage>
</organism>
<dbReference type="PROSITE" id="PS51257">
    <property type="entry name" value="PROKAR_LIPOPROTEIN"/>
    <property type="match status" value="1"/>
</dbReference>
<keyword evidence="1" id="KW-0472">Membrane</keyword>
<name>A0ABU7YSG3_9GAMM</name>
<sequence length="112" mass="11949">MAALSKPKVLALLYIVMVTLSCVFAFLAIPEFNYWALGTVPALAFALRLLRQRQNRMLLVASYALLGIGGLAVGHFYLGSTGAEGRIVMFLVAVPVIGLTLARIGVVELGKA</sequence>
<dbReference type="EMBL" id="JAXGFO010000058">
    <property type="protein sequence ID" value="MEG3158222.1"/>
    <property type="molecule type" value="Genomic_DNA"/>
</dbReference>
<feature type="transmembrane region" description="Helical" evidence="1">
    <location>
        <begin position="85"/>
        <end position="106"/>
    </location>
</feature>
<comment type="caution">
    <text evidence="2">The sequence shown here is derived from an EMBL/GenBank/DDBJ whole genome shotgun (WGS) entry which is preliminary data.</text>
</comment>
<gene>
    <name evidence="2" type="ORF">SNE33_10070</name>
</gene>
<evidence type="ECO:0000256" key="1">
    <source>
        <dbReference type="SAM" id="Phobius"/>
    </source>
</evidence>
<keyword evidence="1" id="KW-1133">Transmembrane helix</keyword>
<dbReference type="RefSeq" id="WP_412700182.1">
    <property type="nucleotide sequence ID" value="NZ_JAXGFO010000058.1"/>
</dbReference>
<reference evidence="2 3" key="1">
    <citation type="journal article" date="2017" name="Curr. Microbiol.">
        <title>Lysobacter zhanggongensis sp. nov. Isolated from a Pit Mud.</title>
        <authorList>
            <person name="Zhang X.F."/>
            <person name="Wang H.H."/>
            <person name="Sun X.Y."/>
            <person name="Pan C.M."/>
        </authorList>
    </citation>
    <scope>NUCLEOTIDE SEQUENCE [LARGE SCALE GENOMIC DNA]</scope>
    <source>
        <strain evidence="2 3">ZGLJ7-1</strain>
    </source>
</reference>
<keyword evidence="1" id="KW-0812">Transmembrane</keyword>
<protein>
    <recommendedName>
        <fullName evidence="4">Transmembrane protein</fullName>
    </recommendedName>
</protein>
<evidence type="ECO:0008006" key="4">
    <source>
        <dbReference type="Google" id="ProtNLM"/>
    </source>
</evidence>
<accession>A0ABU7YSG3</accession>